<keyword evidence="10" id="KW-0812">Transmembrane</keyword>
<dbReference type="CDD" id="cd14014">
    <property type="entry name" value="STKc_PknB_like"/>
    <property type="match status" value="1"/>
</dbReference>
<feature type="region of interest" description="Disordered" evidence="9">
    <location>
        <begin position="558"/>
        <end position="621"/>
    </location>
</feature>
<keyword evidence="3" id="KW-0808">Transferase</keyword>
<dbReference type="PROSITE" id="PS00108">
    <property type="entry name" value="PROTEIN_KINASE_ST"/>
    <property type="match status" value="1"/>
</dbReference>
<keyword evidence="4" id="KW-0547">Nucleotide-binding</keyword>
<gene>
    <name evidence="13" type="ORF">WN59_08610</name>
</gene>
<organism evidence="13 14">
    <name type="scientific">Salinicoccus sediminis</name>
    <dbReference type="NCBI Taxonomy" id="1432562"/>
    <lineage>
        <taxon>Bacteria</taxon>
        <taxon>Bacillati</taxon>
        <taxon>Bacillota</taxon>
        <taxon>Bacilli</taxon>
        <taxon>Bacillales</taxon>
        <taxon>Staphylococcaceae</taxon>
        <taxon>Salinicoccus</taxon>
    </lineage>
</organism>
<dbReference type="InterPro" id="IPR000719">
    <property type="entry name" value="Prot_kinase_dom"/>
</dbReference>
<proteinExistence type="predicted"/>
<dbReference type="PANTHER" id="PTHR43289">
    <property type="entry name" value="MITOGEN-ACTIVATED PROTEIN KINASE KINASE KINASE 20-RELATED"/>
    <property type="match status" value="1"/>
</dbReference>
<evidence type="ECO:0000256" key="7">
    <source>
        <dbReference type="ARBA" id="ARBA00047899"/>
    </source>
</evidence>
<dbReference type="Pfam" id="PF21160">
    <property type="entry name" value="PrkC-like_PASTA-like"/>
    <property type="match status" value="1"/>
</dbReference>
<evidence type="ECO:0000256" key="2">
    <source>
        <dbReference type="ARBA" id="ARBA00022527"/>
    </source>
</evidence>
<keyword evidence="14" id="KW-1185">Reference proteome</keyword>
<dbReference type="NCBIfam" id="NF033483">
    <property type="entry name" value="PknB_PASTA_kin"/>
    <property type="match status" value="1"/>
</dbReference>
<evidence type="ECO:0000313" key="14">
    <source>
        <dbReference type="Proteomes" id="UP000034287"/>
    </source>
</evidence>
<comment type="caution">
    <text evidence="13">The sequence shown here is derived from an EMBL/GenBank/DDBJ whole genome shotgun (WGS) entry which is preliminary data.</text>
</comment>
<comment type="catalytic activity">
    <reaction evidence="7">
        <text>L-threonyl-[protein] + ATP = O-phospho-L-threonyl-[protein] + ADP + H(+)</text>
        <dbReference type="Rhea" id="RHEA:46608"/>
        <dbReference type="Rhea" id="RHEA-COMP:11060"/>
        <dbReference type="Rhea" id="RHEA-COMP:11605"/>
        <dbReference type="ChEBI" id="CHEBI:15378"/>
        <dbReference type="ChEBI" id="CHEBI:30013"/>
        <dbReference type="ChEBI" id="CHEBI:30616"/>
        <dbReference type="ChEBI" id="CHEBI:61977"/>
        <dbReference type="ChEBI" id="CHEBI:456216"/>
        <dbReference type="EC" id="2.7.11.1"/>
    </reaction>
</comment>
<evidence type="ECO:0000256" key="9">
    <source>
        <dbReference type="SAM" id="MobiDB-lite"/>
    </source>
</evidence>
<dbReference type="EC" id="2.7.11.1" evidence="1"/>
<dbReference type="AlphaFoldDB" id="A0A0M2SJ49"/>
<evidence type="ECO:0000313" key="13">
    <source>
        <dbReference type="EMBL" id="KKK33671.1"/>
    </source>
</evidence>
<dbReference type="SMART" id="SM00220">
    <property type="entry name" value="S_TKc"/>
    <property type="match status" value="1"/>
</dbReference>
<name>A0A0M2SJ49_9STAP</name>
<dbReference type="InterPro" id="IPR011009">
    <property type="entry name" value="Kinase-like_dom_sf"/>
</dbReference>
<dbReference type="SMART" id="SM00740">
    <property type="entry name" value="PASTA"/>
    <property type="match status" value="3"/>
</dbReference>
<dbReference type="Pfam" id="PF00069">
    <property type="entry name" value="Pkinase"/>
    <property type="match status" value="1"/>
</dbReference>
<dbReference type="GO" id="GO:0004674">
    <property type="term" value="F:protein serine/threonine kinase activity"/>
    <property type="evidence" value="ECO:0007669"/>
    <property type="project" value="UniProtKB-KW"/>
</dbReference>
<dbReference type="Gene3D" id="3.30.200.20">
    <property type="entry name" value="Phosphorylase Kinase, domain 1"/>
    <property type="match status" value="1"/>
</dbReference>
<feature type="compositionally biased region" description="Basic and acidic residues" evidence="9">
    <location>
        <begin position="577"/>
        <end position="586"/>
    </location>
</feature>
<accession>A0A0M2SJ49</accession>
<dbReference type="PANTHER" id="PTHR43289:SF34">
    <property type="entry name" value="SERINE_THREONINE-PROTEIN KINASE YBDM-RELATED"/>
    <property type="match status" value="1"/>
</dbReference>
<dbReference type="SUPFAM" id="SSF56112">
    <property type="entry name" value="Protein kinase-like (PK-like)"/>
    <property type="match status" value="1"/>
</dbReference>
<evidence type="ECO:0000256" key="4">
    <source>
        <dbReference type="ARBA" id="ARBA00022741"/>
    </source>
</evidence>
<keyword evidence="5" id="KW-0418">Kinase</keyword>
<dbReference type="EMBL" id="LAYZ01000024">
    <property type="protein sequence ID" value="KKK33671.1"/>
    <property type="molecule type" value="Genomic_DNA"/>
</dbReference>
<keyword evidence="2" id="KW-0723">Serine/threonine-protein kinase</keyword>
<protein>
    <recommendedName>
        <fullName evidence="1">non-specific serine/threonine protein kinase</fullName>
        <ecNumber evidence="1">2.7.11.1</ecNumber>
    </recommendedName>
</protein>
<dbReference type="PROSITE" id="PS51178">
    <property type="entry name" value="PASTA"/>
    <property type="match status" value="3"/>
</dbReference>
<dbReference type="STRING" id="1432562.WN59_08610"/>
<feature type="domain" description="Protein kinase" evidence="11">
    <location>
        <begin position="6"/>
        <end position="271"/>
    </location>
</feature>
<evidence type="ECO:0000259" key="12">
    <source>
        <dbReference type="PROSITE" id="PS51178"/>
    </source>
</evidence>
<dbReference type="Pfam" id="PF03793">
    <property type="entry name" value="PASTA"/>
    <property type="match status" value="3"/>
</dbReference>
<feature type="compositionally biased region" description="Acidic residues" evidence="9">
    <location>
        <begin position="561"/>
        <end position="576"/>
    </location>
</feature>
<dbReference type="Gene3D" id="3.30.10.20">
    <property type="match status" value="3"/>
</dbReference>
<dbReference type="Proteomes" id="UP000034287">
    <property type="component" value="Unassembled WGS sequence"/>
</dbReference>
<feature type="domain" description="PASTA" evidence="12">
    <location>
        <begin position="336"/>
        <end position="403"/>
    </location>
</feature>
<keyword evidence="6" id="KW-0067">ATP-binding</keyword>
<evidence type="ECO:0000256" key="3">
    <source>
        <dbReference type="ARBA" id="ARBA00022679"/>
    </source>
</evidence>
<dbReference type="PROSITE" id="PS50011">
    <property type="entry name" value="PROTEIN_KINASE_DOM"/>
    <property type="match status" value="1"/>
</dbReference>
<evidence type="ECO:0000256" key="6">
    <source>
        <dbReference type="ARBA" id="ARBA00022840"/>
    </source>
</evidence>
<keyword evidence="10" id="KW-1133">Transmembrane helix</keyword>
<dbReference type="Gene3D" id="2.60.40.2560">
    <property type="match status" value="1"/>
</dbReference>
<evidence type="ECO:0000256" key="8">
    <source>
        <dbReference type="ARBA" id="ARBA00048679"/>
    </source>
</evidence>
<dbReference type="PATRIC" id="fig|1432562.3.peg.1697"/>
<dbReference type="InterPro" id="IPR005543">
    <property type="entry name" value="PASTA_dom"/>
</dbReference>
<dbReference type="CDD" id="cd06577">
    <property type="entry name" value="PASTA_pknB"/>
    <property type="match status" value="3"/>
</dbReference>
<feature type="domain" description="PASTA" evidence="12">
    <location>
        <begin position="472"/>
        <end position="538"/>
    </location>
</feature>
<feature type="domain" description="PASTA" evidence="12">
    <location>
        <begin position="404"/>
        <end position="471"/>
    </location>
</feature>
<dbReference type="GO" id="GO:0005524">
    <property type="term" value="F:ATP binding"/>
    <property type="evidence" value="ECO:0007669"/>
    <property type="project" value="UniProtKB-KW"/>
</dbReference>
<dbReference type="Gene3D" id="1.10.510.10">
    <property type="entry name" value="Transferase(Phosphotransferase) domain 1"/>
    <property type="match status" value="1"/>
</dbReference>
<reference evidence="13 14" key="1">
    <citation type="submission" date="2015-04" db="EMBL/GenBank/DDBJ databases">
        <title>Taxonomic description and genome sequence of Salinicoccus sediminis sp. nov., a novel hyper halotolerant bacterium isolated from marine sediment.</title>
        <authorList>
            <person name="Mathan Kumar R."/>
            <person name="Kaur G."/>
            <person name="Kumar N."/>
            <person name="Kumar A."/>
            <person name="Singh N.K."/>
            <person name="Kaur N."/>
            <person name="Mayilraj S."/>
        </authorList>
    </citation>
    <scope>NUCLEOTIDE SEQUENCE [LARGE SCALE GENOMIC DNA]</scope>
    <source>
        <strain evidence="13 14">SV-16</strain>
    </source>
</reference>
<feature type="transmembrane region" description="Helical" evidence="10">
    <location>
        <begin position="313"/>
        <end position="335"/>
    </location>
</feature>
<keyword evidence="10" id="KW-0472">Membrane</keyword>
<comment type="catalytic activity">
    <reaction evidence="8">
        <text>L-seryl-[protein] + ATP = O-phospho-L-seryl-[protein] + ADP + H(+)</text>
        <dbReference type="Rhea" id="RHEA:17989"/>
        <dbReference type="Rhea" id="RHEA-COMP:9863"/>
        <dbReference type="Rhea" id="RHEA-COMP:11604"/>
        <dbReference type="ChEBI" id="CHEBI:15378"/>
        <dbReference type="ChEBI" id="CHEBI:29999"/>
        <dbReference type="ChEBI" id="CHEBI:30616"/>
        <dbReference type="ChEBI" id="CHEBI:83421"/>
        <dbReference type="ChEBI" id="CHEBI:456216"/>
        <dbReference type="EC" id="2.7.11.1"/>
    </reaction>
</comment>
<evidence type="ECO:0000256" key="10">
    <source>
        <dbReference type="SAM" id="Phobius"/>
    </source>
</evidence>
<sequence length="655" mass="73283">MVSERYKILKYLGGGMSSVYLASDIILDREVVVKLIKVDHHDRDKSKARFQREVESTIQLSHPNIVSVLDVDESDEYHLLVTEVVRGPTLKEYIRDNHPIPLDEAVRIALMVLGGIRHAHQAGIIHRDIKPQNILLDEQHRVKITDFGIAKALSETRMTETNQVMGSVQYISPEQAKGRQTDERTDIYSFGIVLFELLSGRLPFEGETPVSVALKHISEPMPDILEYRDVPRGLINIILKCTEKDPYDRYRHADDVIRAIGEYRDNDAPYTPSAKKDDENTMVTAVAAPVEAGEPPKEGEADREEKPKKRRLFLLWLIPLLLLLSAGGVLASAFWPEPTVATPDFEDSTMEEAEQLLDENNLVKGEVTEEYDDSVEAEHIISTSPGAGTEIEEGTAVDFVMSLGEEPYKMEDFTGENYDDVSNDINSLGFGAVNIEEQYDESEPGTILSQSIEPEDEVHPAEEDLILTVSQGLEPIEVVDYTGEPYETAHEQLTSQGFNVEVSNELYNEDVPEGHIISQSPNYGGFLPGSTIQMVVSRGQEPGEKQYVQNITIPYLKEEGSSAEEAEEDPSEEESSESGKGDKEENASEEDSEPEPQTVEIFIEDKDNDISTAADTFEMTEEREYSIDLTIEEGETASYKVVIDGETEIEDEIPY</sequence>
<evidence type="ECO:0000259" key="11">
    <source>
        <dbReference type="PROSITE" id="PS50011"/>
    </source>
</evidence>
<evidence type="ECO:0000256" key="5">
    <source>
        <dbReference type="ARBA" id="ARBA00022777"/>
    </source>
</evidence>
<dbReference type="FunFam" id="1.10.510.10:FF:000021">
    <property type="entry name" value="Serine/threonine protein kinase"/>
    <property type="match status" value="1"/>
</dbReference>
<dbReference type="InterPro" id="IPR008271">
    <property type="entry name" value="Ser/Thr_kinase_AS"/>
</dbReference>
<evidence type="ECO:0000256" key="1">
    <source>
        <dbReference type="ARBA" id="ARBA00012513"/>
    </source>
</evidence>
<dbReference type="OrthoDB" id="9788659at2"/>